<sequence length="354" mass="39344">MGFVRPVCMILFSLLISFLLSPSSAMDLPVTTGGIPRRSNEEVGFIFQTWMSKHGKTYTNALGDKERRFQNFKDNLRFIDQHNAKNLSYRLGLTQFADLTVQEYQDLFPGRPIQKQRPLRISRRYVPLAGDQLPESVDWRQQGAVSEIKDQGNCNSCWAFSTVAAVEGINKNVTGELISLSEQELVDCNVDNHGCNGGGLMDKAFQFLINNNGLDSEIDYPYQAVQGYCTRRESTSNKIITIDSYEDVPANDEISLKKAVAHQPVSVGVDKKSQEFMLYKSGIFTGPCGTDLDHAVVIVGYGSENGQDYWIVRNSWGTVWGEAGYAKIARNFVNPTGLCGIAMVASYPVKNSTS</sequence>
<dbReference type="Pfam" id="PF00112">
    <property type="entry name" value="Peptidase_C1"/>
    <property type="match status" value="1"/>
</dbReference>
<dbReference type="SMART" id="SM00848">
    <property type="entry name" value="Inhibitor_I29"/>
    <property type="match status" value="1"/>
</dbReference>
<keyword evidence="5" id="KW-1015">Disulfide bond</keyword>
<dbReference type="InterPro" id="IPR013128">
    <property type="entry name" value="Peptidase_C1A"/>
</dbReference>
<keyword evidence="3" id="KW-0378">Hydrolase</keyword>
<dbReference type="SUPFAM" id="SSF54001">
    <property type="entry name" value="Cysteine proteinases"/>
    <property type="match status" value="1"/>
</dbReference>
<dbReference type="GeneID" id="104717954"/>
<dbReference type="InterPro" id="IPR013201">
    <property type="entry name" value="Prot_inhib_I29"/>
</dbReference>
<evidence type="ECO:0000313" key="9">
    <source>
        <dbReference type="Proteomes" id="UP000694864"/>
    </source>
</evidence>
<dbReference type="PANTHER" id="PTHR12411">
    <property type="entry name" value="CYSTEINE PROTEASE FAMILY C1-RELATED"/>
    <property type="match status" value="1"/>
</dbReference>
<dbReference type="GO" id="GO:0008233">
    <property type="term" value="F:peptidase activity"/>
    <property type="evidence" value="ECO:0007669"/>
    <property type="project" value="UniProtKB-KW"/>
</dbReference>
<evidence type="ECO:0000256" key="5">
    <source>
        <dbReference type="ARBA" id="ARBA00023157"/>
    </source>
</evidence>
<dbReference type="InterPro" id="IPR038765">
    <property type="entry name" value="Papain-like_cys_pep_sf"/>
</dbReference>
<proteinExistence type="inferred from homology"/>
<dbReference type="GO" id="GO:0006508">
    <property type="term" value="P:proteolysis"/>
    <property type="evidence" value="ECO:0007669"/>
    <property type="project" value="UniProtKB-KW"/>
</dbReference>
<dbReference type="PROSITE" id="PS00639">
    <property type="entry name" value="THIOL_PROTEASE_HIS"/>
    <property type="match status" value="1"/>
</dbReference>
<keyword evidence="6" id="KW-0732">Signal</keyword>
<keyword evidence="4" id="KW-0788">Thiol protease</keyword>
<evidence type="ECO:0000256" key="1">
    <source>
        <dbReference type="ARBA" id="ARBA00008455"/>
    </source>
</evidence>
<evidence type="ECO:0000313" key="10">
    <source>
        <dbReference type="RefSeq" id="XP_010433893.1"/>
    </source>
</evidence>
<dbReference type="Gene3D" id="3.90.70.10">
    <property type="entry name" value="Cysteine proteinases"/>
    <property type="match status" value="1"/>
</dbReference>
<dbReference type="RefSeq" id="XP_010433893.1">
    <property type="nucleotide sequence ID" value="XM_010435591.1"/>
</dbReference>
<dbReference type="PRINTS" id="PR00705">
    <property type="entry name" value="PAPAIN"/>
</dbReference>
<name>A0ABM0U041_CAMSA</name>
<protein>
    <submittedName>
        <fullName evidence="10">Probable cysteine protease RDL6</fullName>
    </submittedName>
</protein>
<evidence type="ECO:0000259" key="7">
    <source>
        <dbReference type="SMART" id="SM00645"/>
    </source>
</evidence>
<evidence type="ECO:0000256" key="6">
    <source>
        <dbReference type="SAM" id="SignalP"/>
    </source>
</evidence>
<dbReference type="CDD" id="cd02248">
    <property type="entry name" value="Peptidase_C1A"/>
    <property type="match status" value="1"/>
</dbReference>
<dbReference type="SMART" id="SM00645">
    <property type="entry name" value="Pept_C1"/>
    <property type="match status" value="1"/>
</dbReference>
<keyword evidence="9" id="KW-1185">Reference proteome</keyword>
<gene>
    <name evidence="10" type="primary">LOC104717954</name>
</gene>
<feature type="domain" description="Cathepsin propeptide inhibitor" evidence="8">
    <location>
        <begin position="47"/>
        <end position="104"/>
    </location>
</feature>
<feature type="domain" description="Peptidase C1A papain C-terminal" evidence="7">
    <location>
        <begin position="133"/>
        <end position="349"/>
    </location>
</feature>
<organism evidence="9 10">
    <name type="scientific">Camelina sativa</name>
    <name type="common">False flax</name>
    <name type="synonym">Myagrum sativum</name>
    <dbReference type="NCBI Taxonomy" id="90675"/>
    <lineage>
        <taxon>Eukaryota</taxon>
        <taxon>Viridiplantae</taxon>
        <taxon>Streptophyta</taxon>
        <taxon>Embryophyta</taxon>
        <taxon>Tracheophyta</taxon>
        <taxon>Spermatophyta</taxon>
        <taxon>Magnoliopsida</taxon>
        <taxon>eudicotyledons</taxon>
        <taxon>Gunneridae</taxon>
        <taxon>Pentapetalae</taxon>
        <taxon>rosids</taxon>
        <taxon>malvids</taxon>
        <taxon>Brassicales</taxon>
        <taxon>Brassicaceae</taxon>
        <taxon>Camelineae</taxon>
        <taxon>Camelina</taxon>
    </lineage>
</organism>
<dbReference type="InterPro" id="IPR000668">
    <property type="entry name" value="Peptidase_C1A_C"/>
</dbReference>
<dbReference type="InterPro" id="IPR025660">
    <property type="entry name" value="Pept_his_AS"/>
</dbReference>
<comment type="similarity">
    <text evidence="1">Belongs to the peptidase C1 family.</text>
</comment>
<evidence type="ECO:0000256" key="3">
    <source>
        <dbReference type="ARBA" id="ARBA00022801"/>
    </source>
</evidence>
<feature type="signal peptide" evidence="6">
    <location>
        <begin position="1"/>
        <end position="25"/>
    </location>
</feature>
<reference evidence="9" key="1">
    <citation type="journal article" date="2014" name="Nat. Commun.">
        <title>The emerging biofuel crop Camelina sativa retains a highly undifferentiated hexaploid genome structure.</title>
        <authorList>
            <person name="Kagale S."/>
            <person name="Koh C."/>
            <person name="Nixon J."/>
            <person name="Bollina V."/>
            <person name="Clarke W.E."/>
            <person name="Tuteja R."/>
            <person name="Spillane C."/>
            <person name="Robinson S.J."/>
            <person name="Links M.G."/>
            <person name="Clarke C."/>
            <person name="Higgins E.E."/>
            <person name="Huebert T."/>
            <person name="Sharpe A.G."/>
            <person name="Parkin I.A."/>
        </authorList>
    </citation>
    <scope>NUCLEOTIDE SEQUENCE [LARGE SCALE GENOMIC DNA]</scope>
    <source>
        <strain evidence="9">cv. DH55</strain>
    </source>
</reference>
<feature type="chain" id="PRO_5047196971" evidence="6">
    <location>
        <begin position="26"/>
        <end position="354"/>
    </location>
</feature>
<evidence type="ECO:0000256" key="2">
    <source>
        <dbReference type="ARBA" id="ARBA00022670"/>
    </source>
</evidence>
<accession>A0ABM0U041</accession>
<dbReference type="Proteomes" id="UP000694864">
    <property type="component" value="Chromosome 10"/>
</dbReference>
<keyword evidence="2 10" id="KW-0645">Protease</keyword>
<dbReference type="Pfam" id="PF08246">
    <property type="entry name" value="Inhibitor_I29"/>
    <property type="match status" value="1"/>
</dbReference>
<reference evidence="10" key="2">
    <citation type="submission" date="2025-08" db="UniProtKB">
        <authorList>
            <consortium name="RefSeq"/>
        </authorList>
    </citation>
    <scope>IDENTIFICATION</scope>
    <source>
        <tissue evidence="10">Leaf</tissue>
    </source>
</reference>
<evidence type="ECO:0000259" key="8">
    <source>
        <dbReference type="SMART" id="SM00848"/>
    </source>
</evidence>
<evidence type="ECO:0000256" key="4">
    <source>
        <dbReference type="ARBA" id="ARBA00022807"/>
    </source>
</evidence>
<dbReference type="InterPro" id="IPR039417">
    <property type="entry name" value="Peptidase_C1A_papain-like"/>
</dbReference>